<dbReference type="Pfam" id="PF25585">
    <property type="entry name" value="zf-CCCH_DUS3L"/>
    <property type="match status" value="1"/>
</dbReference>
<dbReference type="PROSITE" id="PS50103">
    <property type="entry name" value="ZF_C3H1"/>
    <property type="match status" value="1"/>
</dbReference>
<dbReference type="Gene3D" id="4.10.1000.10">
    <property type="entry name" value="Zinc finger, CCCH-type"/>
    <property type="match status" value="1"/>
</dbReference>
<feature type="compositionally biased region" description="Basic residues" evidence="20">
    <location>
        <begin position="64"/>
        <end position="76"/>
    </location>
</feature>
<comment type="catalytic activity">
    <reaction evidence="16">
        <text>a 5,6-dihydrouridine in mRNA + NADP(+) = a uridine in mRNA + NADPH + H(+)</text>
        <dbReference type="Rhea" id="RHEA:69855"/>
        <dbReference type="Rhea" id="RHEA-COMP:14658"/>
        <dbReference type="Rhea" id="RHEA-COMP:17789"/>
        <dbReference type="ChEBI" id="CHEBI:15378"/>
        <dbReference type="ChEBI" id="CHEBI:57783"/>
        <dbReference type="ChEBI" id="CHEBI:58349"/>
        <dbReference type="ChEBI" id="CHEBI:65315"/>
        <dbReference type="ChEBI" id="CHEBI:74443"/>
    </reaction>
    <physiologicalReaction direction="right-to-left" evidence="16">
        <dbReference type="Rhea" id="RHEA:69857"/>
    </physiologicalReaction>
</comment>
<evidence type="ECO:0000256" key="10">
    <source>
        <dbReference type="ARBA" id="ARBA00022833"/>
    </source>
</evidence>
<dbReference type="Pfam" id="PF02826">
    <property type="entry name" value="2-Hacid_dh_C"/>
    <property type="match status" value="1"/>
</dbReference>
<dbReference type="GO" id="GO:0102265">
    <property type="term" value="F:tRNA-dihydrouridine47 synthase activity"/>
    <property type="evidence" value="ECO:0007669"/>
    <property type="project" value="UniProtKB-EC"/>
</dbReference>
<feature type="compositionally biased region" description="Acidic residues" evidence="20">
    <location>
        <begin position="278"/>
        <end position="289"/>
    </location>
</feature>
<evidence type="ECO:0000313" key="23">
    <source>
        <dbReference type="Proteomes" id="UP001233271"/>
    </source>
</evidence>
<dbReference type="Pfam" id="PF01207">
    <property type="entry name" value="Dus"/>
    <property type="match status" value="1"/>
</dbReference>
<keyword evidence="13 19" id="KW-0520">NAD</keyword>
<dbReference type="PANTHER" id="PTHR45846:SF1">
    <property type="entry name" value="TRNA-DIHYDROURIDINE(47) SYNTHASE [NAD(P)(+)]-LIKE"/>
    <property type="match status" value="1"/>
</dbReference>
<proteinExistence type="inferred from homology"/>
<keyword evidence="23" id="KW-1185">Reference proteome</keyword>
<dbReference type="GO" id="GO:0008270">
    <property type="term" value="F:zinc ion binding"/>
    <property type="evidence" value="ECO:0007669"/>
    <property type="project" value="UniProtKB-KW"/>
</dbReference>
<accession>A0AA48IDC5</accession>
<name>A0AA48IDC5_9TREE</name>
<keyword evidence="11 19" id="KW-0521">NADP</keyword>
<keyword evidence="6" id="KW-0507">mRNA processing</keyword>
<evidence type="ECO:0000256" key="19">
    <source>
        <dbReference type="RuleBase" id="RU291113"/>
    </source>
</evidence>
<feature type="compositionally biased region" description="Basic and acidic residues" evidence="20">
    <location>
        <begin position="50"/>
        <end position="63"/>
    </location>
</feature>
<evidence type="ECO:0000256" key="16">
    <source>
        <dbReference type="ARBA" id="ARBA00049447"/>
    </source>
</evidence>
<evidence type="ECO:0000256" key="6">
    <source>
        <dbReference type="ARBA" id="ARBA00022664"/>
    </source>
</evidence>
<dbReference type="RefSeq" id="XP_060456137.1">
    <property type="nucleotide sequence ID" value="XM_060599443.1"/>
</dbReference>
<keyword evidence="7 19" id="KW-0819">tRNA processing</keyword>
<evidence type="ECO:0000256" key="18">
    <source>
        <dbReference type="PROSITE-ProRule" id="PRU00723"/>
    </source>
</evidence>
<dbReference type="PROSITE" id="PS01136">
    <property type="entry name" value="UPF0034"/>
    <property type="match status" value="1"/>
</dbReference>
<keyword evidence="9 18" id="KW-0863">Zinc-finger</keyword>
<comment type="cofactor">
    <cofactor evidence="1 19">
        <name>FMN</name>
        <dbReference type="ChEBI" id="CHEBI:58210"/>
    </cofactor>
</comment>
<evidence type="ECO:0000256" key="4">
    <source>
        <dbReference type="ARBA" id="ARBA00022630"/>
    </source>
</evidence>
<keyword evidence="5 19" id="KW-0288">FMN</keyword>
<reference evidence="22" key="1">
    <citation type="journal article" date="2023" name="BMC Genomics">
        <title>Chromosome-level genome assemblies of Cutaneotrichosporon spp. (Trichosporonales, Basidiomycota) reveal imbalanced evolution between nucleotide sequences and chromosome synteny.</title>
        <authorList>
            <person name="Kobayashi Y."/>
            <person name="Kayamori A."/>
            <person name="Aoki K."/>
            <person name="Shiwa Y."/>
            <person name="Matsutani M."/>
            <person name="Fujita N."/>
            <person name="Sugita T."/>
            <person name="Iwasaki W."/>
            <person name="Tanaka N."/>
            <person name="Takashima M."/>
        </authorList>
    </citation>
    <scope>NUCLEOTIDE SEQUENCE</scope>
    <source>
        <strain evidence="22">HIS019</strain>
    </source>
</reference>
<evidence type="ECO:0000256" key="7">
    <source>
        <dbReference type="ARBA" id="ARBA00022694"/>
    </source>
</evidence>
<comment type="similarity">
    <text evidence="19">Belongs to the dus family. Dus3 subfamily.</text>
</comment>
<feature type="zinc finger region" description="C3H1-type" evidence="18">
    <location>
        <begin position="84"/>
        <end position="112"/>
    </location>
</feature>
<feature type="domain" description="C3H1-type" evidence="21">
    <location>
        <begin position="84"/>
        <end position="112"/>
    </location>
</feature>
<dbReference type="Gene3D" id="3.40.50.720">
    <property type="entry name" value="NAD(P)-binding Rossmann-like Domain"/>
    <property type="match status" value="1"/>
</dbReference>
<feature type="region of interest" description="Disordered" evidence="20">
    <location>
        <begin position="43"/>
        <end position="77"/>
    </location>
</feature>
<evidence type="ECO:0000256" key="11">
    <source>
        <dbReference type="ARBA" id="ARBA00022857"/>
    </source>
</evidence>
<evidence type="ECO:0000256" key="8">
    <source>
        <dbReference type="ARBA" id="ARBA00022723"/>
    </source>
</evidence>
<comment type="catalytic activity">
    <reaction evidence="17">
        <text>5,6-dihydrouridine(47) in tRNA + NADP(+) = uridine(47) in tRNA + NADPH + H(+)</text>
        <dbReference type="Rhea" id="RHEA:53360"/>
        <dbReference type="Rhea" id="RHEA-COMP:13539"/>
        <dbReference type="Rhea" id="RHEA-COMP:13540"/>
        <dbReference type="ChEBI" id="CHEBI:15378"/>
        <dbReference type="ChEBI" id="CHEBI:57783"/>
        <dbReference type="ChEBI" id="CHEBI:58349"/>
        <dbReference type="ChEBI" id="CHEBI:65315"/>
        <dbReference type="ChEBI" id="CHEBI:74443"/>
        <dbReference type="EC" id="1.3.1.89"/>
    </reaction>
    <physiologicalReaction direction="right-to-left" evidence="17">
        <dbReference type="Rhea" id="RHEA:53362"/>
    </physiologicalReaction>
</comment>
<dbReference type="InterPro" id="IPR036291">
    <property type="entry name" value="NAD(P)-bd_dom_sf"/>
</dbReference>
<evidence type="ECO:0000256" key="12">
    <source>
        <dbReference type="ARBA" id="ARBA00023002"/>
    </source>
</evidence>
<dbReference type="InterPro" id="IPR013785">
    <property type="entry name" value="Aldolase_TIM"/>
</dbReference>
<dbReference type="EMBL" id="AP028214">
    <property type="protein sequence ID" value="BEI90872.1"/>
    <property type="molecule type" value="Genomic_DNA"/>
</dbReference>
<evidence type="ECO:0000256" key="14">
    <source>
        <dbReference type="ARBA" id="ARBA00048266"/>
    </source>
</evidence>
<dbReference type="InterPro" id="IPR018517">
    <property type="entry name" value="tRNA_hU_synthase_CS"/>
</dbReference>
<feature type="compositionally biased region" description="Basic residues" evidence="20">
    <location>
        <begin position="245"/>
        <end position="258"/>
    </location>
</feature>
<dbReference type="InterPro" id="IPR000571">
    <property type="entry name" value="Znf_CCCH"/>
</dbReference>
<dbReference type="SUPFAM" id="SSF51735">
    <property type="entry name" value="NAD(P)-binding Rossmann-fold domains"/>
    <property type="match status" value="1"/>
</dbReference>
<sequence>MTDTDIKVPKPIDDRDRGRMAGIAPVKAEYLIPADTTILVRSAPDDDAAEAAKDCRSGGDEKRQKTKGGWKARTKGQKPLLTGERSVRMCSGWEKTGKCPFGDQCKYAHSWDAYFAVKPVDIHYVRGTLSDEVTERVVGGEDPIGTKIDLATTCPVFAELGYCTFGWRCRFLGGHVKRAEGEEDNLTRVGGWELLGFPDMEGSREGRNAEVNWAKIDVLSSLQKSKYEYEFSPKYLAVVEPNKTFGRKPKKQPKKKRGPVNEEDAMNGEAEVTVQAPTEEEAMNEEEAANGEANGEQKGFVPGQAEAMDVPLRPEEKRRLNWDNGLYLAPLTTVGNLPFRRVCTDYGATITISEMALAEQIVQGKNEEWALVRRHESEKMFGVQLAGGWPNRMVPAAEVLARELGPSGIDFVDINMGCPIDLLFKQGAGSALMDNARRLGKICVGMNRALGEIPLTVKFRTGVANNHPIAHKLIPRFANEWGASAMTLHGRSRQQRYTKLADWAYIRKCVDVLRESTADAGLPPIPIFGNGDCYSAQSYWEEKEASGVDGVMVARGALIKPWLFTEIAERREWDISATERLEGIRKFAEYGLSHWGADTQGVNTTRRFLCEALSFQSRYIPIGLLERLPPMLNERPPAYRGRNELETLLGSSFVGDWVKISEMFLGPAGDDFNFQPKHKSNAYGSEEAQVIRTQGRWPRPGELTLNPDREADVRQFGSLGLINLHGKTVEMLGYGHIEGGAARLLHAFGCQILAANTASKKSGCHGYIIPGKGDVEGDIPTAWYSTQDPSSFKTFLSRSDILVGSLPSTPATRGMLTREHLAQLPPRALFINVRPGDLVFSDAILAALDAENGLFGAGLDVTDPEPLPAGHALFTHPRAVITPHSSADVEGYYDAGGELRVENIENMRRGGTPYNVVDPVKGY</sequence>
<keyword evidence="10 18" id="KW-0862">Zinc</keyword>
<dbReference type="InterPro" id="IPR006140">
    <property type="entry name" value="D-isomer_DH_NAD-bd"/>
</dbReference>
<dbReference type="InterPro" id="IPR035587">
    <property type="entry name" value="DUS-like_FMN-bd"/>
</dbReference>
<evidence type="ECO:0000256" key="9">
    <source>
        <dbReference type="ARBA" id="ARBA00022771"/>
    </source>
</evidence>
<evidence type="ECO:0000256" key="15">
    <source>
        <dbReference type="ARBA" id="ARBA00048342"/>
    </source>
</evidence>
<evidence type="ECO:0000256" key="13">
    <source>
        <dbReference type="ARBA" id="ARBA00023027"/>
    </source>
</evidence>
<dbReference type="GO" id="GO:0006397">
    <property type="term" value="P:mRNA processing"/>
    <property type="evidence" value="ECO:0007669"/>
    <property type="project" value="UniProtKB-KW"/>
</dbReference>
<dbReference type="KEGG" id="ccac:CcaHIS019_0309420"/>
<feature type="region of interest" description="Disordered" evidence="20">
    <location>
        <begin position="245"/>
        <end position="299"/>
    </location>
</feature>
<dbReference type="SMART" id="SM00356">
    <property type="entry name" value="ZnF_C3H1"/>
    <property type="match status" value="2"/>
</dbReference>
<comment type="function">
    <text evidence="19">Catalyzes the synthesis of dihydrouridine, a modified base found in the D-loop of most tRNAs. Specifically modifies U47 in cytoplasmic tRNAs.</text>
</comment>
<evidence type="ECO:0000259" key="21">
    <source>
        <dbReference type="PROSITE" id="PS50103"/>
    </source>
</evidence>
<dbReference type="SUPFAM" id="SSF51395">
    <property type="entry name" value="FMN-linked oxidoreductases"/>
    <property type="match status" value="1"/>
</dbReference>
<protein>
    <recommendedName>
        <fullName evidence="3 19">tRNA-dihydrouridine(47) synthase [NAD(P)(+)]</fullName>
        <ecNumber evidence="2 19">1.3.1.89</ecNumber>
    </recommendedName>
    <alternativeName>
        <fullName evidence="19">tRNA-dihydrouridine synthase 3</fullName>
    </alternativeName>
</protein>
<evidence type="ECO:0000256" key="20">
    <source>
        <dbReference type="SAM" id="MobiDB-lite"/>
    </source>
</evidence>
<evidence type="ECO:0000256" key="2">
    <source>
        <dbReference type="ARBA" id="ARBA00012376"/>
    </source>
</evidence>
<dbReference type="Proteomes" id="UP001233271">
    <property type="component" value="Chromosome 3"/>
</dbReference>
<dbReference type="Gene3D" id="3.20.20.70">
    <property type="entry name" value="Aldolase class I"/>
    <property type="match status" value="1"/>
</dbReference>
<dbReference type="PANTHER" id="PTHR45846">
    <property type="entry name" value="TRNA-DIHYDROURIDINE(47) SYNTHASE [NAD(P)(+)]-LIKE"/>
    <property type="match status" value="1"/>
</dbReference>
<dbReference type="InterPro" id="IPR036855">
    <property type="entry name" value="Znf_CCCH_sf"/>
</dbReference>
<dbReference type="GO" id="GO:0003723">
    <property type="term" value="F:RNA binding"/>
    <property type="evidence" value="ECO:0007669"/>
    <property type="project" value="TreeGrafter"/>
</dbReference>
<dbReference type="Pfam" id="PF00642">
    <property type="entry name" value="zf-CCCH"/>
    <property type="match status" value="1"/>
</dbReference>
<gene>
    <name evidence="22" type="primary">DUS3</name>
    <name evidence="22" type="ORF">CcaverHIS019_0309420</name>
</gene>
<keyword evidence="8 18" id="KW-0479">Metal-binding</keyword>
<organism evidence="22 23">
    <name type="scientific">Cutaneotrichosporon cavernicola</name>
    <dbReference type="NCBI Taxonomy" id="279322"/>
    <lineage>
        <taxon>Eukaryota</taxon>
        <taxon>Fungi</taxon>
        <taxon>Dikarya</taxon>
        <taxon>Basidiomycota</taxon>
        <taxon>Agaricomycotina</taxon>
        <taxon>Tremellomycetes</taxon>
        <taxon>Trichosporonales</taxon>
        <taxon>Trichosporonaceae</taxon>
        <taxon>Cutaneotrichosporon</taxon>
    </lineage>
</organism>
<dbReference type="SUPFAM" id="SSF90229">
    <property type="entry name" value="CCCH zinc finger"/>
    <property type="match status" value="1"/>
</dbReference>
<evidence type="ECO:0000313" key="22">
    <source>
        <dbReference type="EMBL" id="BEI90872.1"/>
    </source>
</evidence>
<dbReference type="EC" id="1.3.1.89" evidence="2 19"/>
<dbReference type="CDD" id="cd02801">
    <property type="entry name" value="DUS_like_FMN"/>
    <property type="match status" value="1"/>
</dbReference>
<evidence type="ECO:0000256" key="5">
    <source>
        <dbReference type="ARBA" id="ARBA00022643"/>
    </source>
</evidence>
<dbReference type="GO" id="GO:0051287">
    <property type="term" value="F:NAD binding"/>
    <property type="evidence" value="ECO:0007669"/>
    <property type="project" value="InterPro"/>
</dbReference>
<dbReference type="GO" id="GO:0050660">
    <property type="term" value="F:flavin adenine dinucleotide binding"/>
    <property type="evidence" value="ECO:0007669"/>
    <property type="project" value="UniProtKB-UniRule"/>
</dbReference>
<dbReference type="AlphaFoldDB" id="A0AA48IDC5"/>
<keyword evidence="4 19" id="KW-0285">Flavoprotein</keyword>
<evidence type="ECO:0000256" key="17">
    <source>
        <dbReference type="ARBA" id="ARBA00049513"/>
    </source>
</evidence>
<comment type="catalytic activity">
    <reaction evidence="15">
        <text>a 5,6-dihydrouridine in mRNA + NAD(+) = a uridine in mRNA + NADH + H(+)</text>
        <dbReference type="Rhea" id="RHEA:69851"/>
        <dbReference type="Rhea" id="RHEA-COMP:14658"/>
        <dbReference type="Rhea" id="RHEA-COMP:17789"/>
        <dbReference type="ChEBI" id="CHEBI:15378"/>
        <dbReference type="ChEBI" id="CHEBI:57540"/>
        <dbReference type="ChEBI" id="CHEBI:57945"/>
        <dbReference type="ChEBI" id="CHEBI:65315"/>
        <dbReference type="ChEBI" id="CHEBI:74443"/>
    </reaction>
    <physiologicalReaction direction="right-to-left" evidence="15">
        <dbReference type="Rhea" id="RHEA:69853"/>
    </physiologicalReaction>
</comment>
<evidence type="ECO:0000256" key="3">
    <source>
        <dbReference type="ARBA" id="ARBA00022143"/>
    </source>
</evidence>
<keyword evidence="12 19" id="KW-0560">Oxidoreductase</keyword>
<evidence type="ECO:0000256" key="1">
    <source>
        <dbReference type="ARBA" id="ARBA00001917"/>
    </source>
</evidence>
<dbReference type="GeneID" id="85494742"/>
<comment type="catalytic activity">
    <reaction evidence="14">
        <text>5,6-dihydrouridine(47) in tRNA + NAD(+) = uridine(47) in tRNA + NADH + H(+)</text>
        <dbReference type="Rhea" id="RHEA:53364"/>
        <dbReference type="Rhea" id="RHEA-COMP:13539"/>
        <dbReference type="Rhea" id="RHEA-COMP:13540"/>
        <dbReference type="ChEBI" id="CHEBI:15378"/>
        <dbReference type="ChEBI" id="CHEBI:57540"/>
        <dbReference type="ChEBI" id="CHEBI:57945"/>
        <dbReference type="ChEBI" id="CHEBI:65315"/>
        <dbReference type="ChEBI" id="CHEBI:74443"/>
        <dbReference type="EC" id="1.3.1.89"/>
    </reaction>
    <physiologicalReaction direction="right-to-left" evidence="14">
        <dbReference type="Rhea" id="RHEA:53366"/>
    </physiologicalReaction>
</comment>